<dbReference type="Gene3D" id="3.30.497.10">
    <property type="entry name" value="Antithrombin, subunit I, domain 2"/>
    <property type="match status" value="1"/>
</dbReference>
<dbReference type="Gene3D" id="2.30.39.10">
    <property type="entry name" value="Alpha-1-antitrypsin, domain 1"/>
    <property type="match status" value="1"/>
</dbReference>
<proteinExistence type="inferred from homology"/>
<evidence type="ECO:0000256" key="1">
    <source>
        <dbReference type="ARBA" id="ARBA00009500"/>
    </source>
</evidence>
<comment type="similarity">
    <text evidence="1 4">Belongs to the serpin family.</text>
</comment>
<dbReference type="EMBL" id="CAXAJV020001292">
    <property type="protein sequence ID" value="CAL7940868.1"/>
    <property type="molecule type" value="Genomic_DNA"/>
</dbReference>
<dbReference type="SUPFAM" id="SSF56574">
    <property type="entry name" value="Serpins"/>
    <property type="match status" value="1"/>
</dbReference>
<keyword evidence="2" id="KW-0646">Protease inhibitor</keyword>
<evidence type="ECO:0000256" key="3">
    <source>
        <dbReference type="ARBA" id="ARBA00022900"/>
    </source>
</evidence>
<dbReference type="InterPro" id="IPR042185">
    <property type="entry name" value="Serpin_sf_2"/>
</dbReference>
<feature type="domain" description="Serpin" evidence="5">
    <location>
        <begin position="22"/>
        <end position="378"/>
    </location>
</feature>
<gene>
    <name evidence="6" type="ORF">XYLVIOL_LOCUS4697</name>
</gene>
<dbReference type="Proteomes" id="UP001642520">
    <property type="component" value="Unassembled WGS sequence"/>
</dbReference>
<comment type="caution">
    <text evidence="6">The sequence shown here is derived from an EMBL/GenBank/DDBJ whole genome shotgun (WGS) entry which is preliminary data.</text>
</comment>
<organism evidence="6 7">
    <name type="scientific">Xylocopa violacea</name>
    <name type="common">Violet carpenter bee</name>
    <name type="synonym">Apis violacea</name>
    <dbReference type="NCBI Taxonomy" id="135666"/>
    <lineage>
        <taxon>Eukaryota</taxon>
        <taxon>Metazoa</taxon>
        <taxon>Ecdysozoa</taxon>
        <taxon>Arthropoda</taxon>
        <taxon>Hexapoda</taxon>
        <taxon>Insecta</taxon>
        <taxon>Pterygota</taxon>
        <taxon>Neoptera</taxon>
        <taxon>Endopterygota</taxon>
        <taxon>Hymenoptera</taxon>
        <taxon>Apocrita</taxon>
        <taxon>Aculeata</taxon>
        <taxon>Apoidea</taxon>
        <taxon>Anthophila</taxon>
        <taxon>Apidae</taxon>
        <taxon>Xylocopa</taxon>
        <taxon>Xylocopa</taxon>
    </lineage>
</organism>
<dbReference type="PROSITE" id="PS00284">
    <property type="entry name" value="SERPIN"/>
    <property type="match status" value="1"/>
</dbReference>
<evidence type="ECO:0000256" key="4">
    <source>
        <dbReference type="RuleBase" id="RU000411"/>
    </source>
</evidence>
<evidence type="ECO:0000313" key="7">
    <source>
        <dbReference type="Proteomes" id="UP001642520"/>
    </source>
</evidence>
<dbReference type="Pfam" id="PF00079">
    <property type="entry name" value="Serpin"/>
    <property type="match status" value="1"/>
</dbReference>
<keyword evidence="3" id="KW-0722">Serine protease inhibitor</keyword>
<dbReference type="InterPro" id="IPR000215">
    <property type="entry name" value="Serpin_fam"/>
</dbReference>
<evidence type="ECO:0000313" key="6">
    <source>
        <dbReference type="EMBL" id="CAL7940868.1"/>
    </source>
</evidence>
<name>A0ABP1NLE9_XYLVO</name>
<dbReference type="PANTHER" id="PTHR11461:SF211">
    <property type="entry name" value="GH10112P-RELATED"/>
    <property type="match status" value="1"/>
</dbReference>
<evidence type="ECO:0000256" key="2">
    <source>
        <dbReference type="ARBA" id="ARBA00022690"/>
    </source>
</evidence>
<keyword evidence="7" id="KW-1185">Reference proteome</keyword>
<protein>
    <recommendedName>
        <fullName evidence="5">Serpin domain-containing protein</fullName>
    </recommendedName>
</protein>
<dbReference type="InterPro" id="IPR036186">
    <property type="entry name" value="Serpin_sf"/>
</dbReference>
<dbReference type="CDD" id="cd19601">
    <property type="entry name" value="serpin42Da-like"/>
    <property type="match status" value="1"/>
</dbReference>
<dbReference type="PANTHER" id="PTHR11461">
    <property type="entry name" value="SERINE PROTEASE INHIBITOR, SERPIN"/>
    <property type="match status" value="1"/>
</dbReference>
<sequence length="381" mass="41966">MATPESNIPALQAVSDGTNEFSSLFYQTVAEKTPGNLIMSPLSAAIVLAMAAYGSRGETENQFKKLLHLPSANGESGYQALIDNLNKIQENKLQLANKIFTAEHLDMKPTYKELTETYFHSIAQAVDFAKSQQAADTINGWVEQNTNELIKDLIKPGDLNNSTALVLVNAAYFKGLWNDQFNPNSTTDMPFYIDSNTVKNVPMMSRIGSYRSGELPELNAKFIELPYKGGELSMLIILPNVVDGLAEVEKKLLNVNLANVLNQGYVRTQNLYLPKFKIESKIELEDVLKKMGLIDAFDGRADFSGISNEKMDISKVVQKAFIEVNEEGTEAAAATGMSVALSVSADPIEIIVNHPFLYSIIKTGDTNVQLFKGRIVDPQQV</sequence>
<evidence type="ECO:0000259" key="5">
    <source>
        <dbReference type="SMART" id="SM00093"/>
    </source>
</evidence>
<accession>A0ABP1NLE9</accession>
<dbReference type="SMART" id="SM00093">
    <property type="entry name" value="SERPIN"/>
    <property type="match status" value="1"/>
</dbReference>
<reference evidence="6 7" key="1">
    <citation type="submission" date="2024-08" db="EMBL/GenBank/DDBJ databases">
        <authorList>
            <person name="Will J Nash"/>
            <person name="Angela Man"/>
            <person name="Seanna McTaggart"/>
            <person name="Kendall Baker"/>
            <person name="Tom Barker"/>
            <person name="Leah Catchpole"/>
            <person name="Alex Durrant"/>
            <person name="Karim Gharbi"/>
            <person name="Naomi Irish"/>
            <person name="Gemy Kaithakottil"/>
            <person name="Debby Ku"/>
            <person name="Aaliyah Providence"/>
            <person name="Felix Shaw"/>
            <person name="David Swarbreck"/>
            <person name="Chris Watkins"/>
            <person name="Ann M. McCartney"/>
            <person name="Giulio Formenti"/>
            <person name="Alice Mouton"/>
            <person name="Noel Vella"/>
            <person name="Bjorn M von Reumont"/>
            <person name="Adriana Vella"/>
            <person name="Wilfried Haerty"/>
        </authorList>
    </citation>
    <scope>NUCLEOTIDE SEQUENCE [LARGE SCALE GENOMIC DNA]</scope>
</reference>
<dbReference type="InterPro" id="IPR042178">
    <property type="entry name" value="Serpin_sf_1"/>
</dbReference>
<dbReference type="InterPro" id="IPR023795">
    <property type="entry name" value="Serpin_CS"/>
</dbReference>
<dbReference type="InterPro" id="IPR023796">
    <property type="entry name" value="Serpin_dom"/>
</dbReference>